<dbReference type="RefSeq" id="WP_379757600.1">
    <property type="nucleotide sequence ID" value="NZ_JBHSMR010000013.1"/>
</dbReference>
<dbReference type="EMBL" id="JBHSMR010000013">
    <property type="protein sequence ID" value="MFC5479676.1"/>
    <property type="molecule type" value="Genomic_DNA"/>
</dbReference>
<feature type="domain" description="Metallo-beta-lactamase" evidence="2">
    <location>
        <begin position="25"/>
        <end position="226"/>
    </location>
</feature>
<evidence type="ECO:0000313" key="3">
    <source>
        <dbReference type="EMBL" id="MFC5479676.1"/>
    </source>
</evidence>
<keyword evidence="4" id="KW-1185">Reference proteome</keyword>
<protein>
    <submittedName>
        <fullName evidence="3">MBL fold metallo-hydrolase</fullName>
    </submittedName>
</protein>
<evidence type="ECO:0000256" key="1">
    <source>
        <dbReference type="ARBA" id="ARBA00022801"/>
    </source>
</evidence>
<accession>A0ABW0MS31</accession>
<evidence type="ECO:0000259" key="2">
    <source>
        <dbReference type="Pfam" id="PF12706"/>
    </source>
</evidence>
<organism evidence="3 4">
    <name type="scientific">Massilia suwonensis</name>
    <dbReference type="NCBI Taxonomy" id="648895"/>
    <lineage>
        <taxon>Bacteria</taxon>
        <taxon>Pseudomonadati</taxon>
        <taxon>Pseudomonadota</taxon>
        <taxon>Betaproteobacteria</taxon>
        <taxon>Burkholderiales</taxon>
        <taxon>Oxalobacteraceae</taxon>
        <taxon>Telluria group</taxon>
        <taxon>Massilia</taxon>
    </lineage>
</organism>
<dbReference type="PANTHER" id="PTHR43546:SF9">
    <property type="entry name" value="L-ASCORBATE-6-PHOSPHATE LACTONASE ULAG-RELATED"/>
    <property type="match status" value="1"/>
</dbReference>
<sequence length="264" mass="28303">MTHASTVGFQLIRNATIKLSFGDTTFLVDPMLAPKDSFPGFPGTVNSHLRNPTVELPLSTADIVQADAVIVTHIHPDHWDAAAIAALPKDIPLFAQNANDAADIRNSGFTDVRVIGAGTEFQGVRLSPVKGQHGSETHMAMVGSFLGETVGVVLQRPGHRTVYIAGDTVWTPDVDAAIADYQPGLIVLNTGYAQIAGFEGSIIMGKEDLGRAYRAAPGATVIGVHMEAFNHMMQSRRELLDYVAEQGLDAARVLVPEDGQAYRF</sequence>
<dbReference type="InterPro" id="IPR036866">
    <property type="entry name" value="RibonucZ/Hydroxyglut_hydro"/>
</dbReference>
<dbReference type="InterPro" id="IPR050114">
    <property type="entry name" value="UPF0173_UPF0282_UlaG_hydrolase"/>
</dbReference>
<dbReference type="Gene3D" id="3.60.15.10">
    <property type="entry name" value="Ribonuclease Z/Hydroxyacylglutathione hydrolase-like"/>
    <property type="match status" value="1"/>
</dbReference>
<proteinExistence type="predicted"/>
<dbReference type="Pfam" id="PF12706">
    <property type="entry name" value="Lactamase_B_2"/>
    <property type="match status" value="1"/>
</dbReference>
<dbReference type="PANTHER" id="PTHR43546">
    <property type="entry name" value="UPF0173 METAL-DEPENDENT HYDROLASE MJ1163-RELATED"/>
    <property type="match status" value="1"/>
</dbReference>
<keyword evidence="1" id="KW-0378">Hydrolase</keyword>
<dbReference type="SUPFAM" id="SSF56281">
    <property type="entry name" value="Metallo-hydrolase/oxidoreductase"/>
    <property type="match status" value="1"/>
</dbReference>
<reference evidence="4" key="1">
    <citation type="journal article" date="2019" name="Int. J. Syst. Evol. Microbiol.">
        <title>The Global Catalogue of Microorganisms (GCM) 10K type strain sequencing project: providing services to taxonomists for standard genome sequencing and annotation.</title>
        <authorList>
            <consortium name="The Broad Institute Genomics Platform"/>
            <consortium name="The Broad Institute Genome Sequencing Center for Infectious Disease"/>
            <person name="Wu L."/>
            <person name="Ma J."/>
        </authorList>
    </citation>
    <scope>NUCLEOTIDE SEQUENCE [LARGE SCALE GENOMIC DNA]</scope>
    <source>
        <strain evidence="4">CCUG 43111</strain>
    </source>
</reference>
<evidence type="ECO:0000313" key="4">
    <source>
        <dbReference type="Proteomes" id="UP001596101"/>
    </source>
</evidence>
<dbReference type="Proteomes" id="UP001596101">
    <property type="component" value="Unassembled WGS sequence"/>
</dbReference>
<comment type="caution">
    <text evidence="3">The sequence shown here is derived from an EMBL/GenBank/DDBJ whole genome shotgun (WGS) entry which is preliminary data.</text>
</comment>
<gene>
    <name evidence="3" type="ORF">ACFPQ5_15875</name>
</gene>
<dbReference type="InterPro" id="IPR001279">
    <property type="entry name" value="Metallo-B-lactamas"/>
</dbReference>
<name>A0ABW0MS31_9BURK</name>